<dbReference type="PANTHER" id="PTHR10937:SF8">
    <property type="entry name" value="AMINOTRANSFERASE-RELATED"/>
    <property type="match status" value="1"/>
</dbReference>
<dbReference type="SUPFAM" id="SSF53697">
    <property type="entry name" value="SIS domain"/>
    <property type="match status" value="1"/>
</dbReference>
<proteinExistence type="predicted"/>
<gene>
    <name evidence="3" type="ORF">ENX73_04310</name>
</gene>
<dbReference type="CDD" id="cd05009">
    <property type="entry name" value="SIS_GlmS_GlmD_2"/>
    <property type="match status" value="1"/>
</dbReference>
<feature type="domain" description="SIS" evidence="2">
    <location>
        <begin position="190"/>
        <end position="329"/>
    </location>
</feature>
<dbReference type="PROSITE" id="PS51464">
    <property type="entry name" value="SIS"/>
    <property type="match status" value="2"/>
</dbReference>
<dbReference type="InterPro" id="IPR035490">
    <property type="entry name" value="GlmS/FrlB_SIS"/>
</dbReference>
<organism evidence="3">
    <name type="scientific">Mesoaciditoga lauensis</name>
    <dbReference type="NCBI Taxonomy" id="1495039"/>
    <lineage>
        <taxon>Bacteria</taxon>
        <taxon>Thermotogati</taxon>
        <taxon>Thermotogota</taxon>
        <taxon>Thermotogae</taxon>
        <taxon>Mesoaciditogales</taxon>
        <taxon>Mesoaciditogaceae</taxon>
        <taxon>Mesoaciditoga</taxon>
    </lineage>
</organism>
<dbReference type="PANTHER" id="PTHR10937">
    <property type="entry name" value="GLUCOSAMINE--FRUCTOSE-6-PHOSPHATE AMINOTRANSFERASE, ISOMERIZING"/>
    <property type="match status" value="1"/>
</dbReference>
<evidence type="ECO:0000256" key="1">
    <source>
        <dbReference type="ARBA" id="ARBA00022737"/>
    </source>
</evidence>
<evidence type="ECO:0000259" key="2">
    <source>
        <dbReference type="PROSITE" id="PS51464"/>
    </source>
</evidence>
<dbReference type="CDD" id="cd05008">
    <property type="entry name" value="SIS_GlmS_GlmD_1"/>
    <property type="match status" value="1"/>
</dbReference>
<dbReference type="GO" id="GO:1901135">
    <property type="term" value="P:carbohydrate derivative metabolic process"/>
    <property type="evidence" value="ECO:0007669"/>
    <property type="project" value="InterPro"/>
</dbReference>
<feature type="domain" description="SIS" evidence="2">
    <location>
        <begin position="26"/>
        <end position="173"/>
    </location>
</feature>
<accession>A0A7V3REX8</accession>
<name>A0A7V3REX8_9BACT</name>
<evidence type="ECO:0000313" key="3">
    <source>
        <dbReference type="EMBL" id="HGE75329.1"/>
    </source>
</evidence>
<dbReference type="InterPro" id="IPR001347">
    <property type="entry name" value="SIS_dom"/>
</dbReference>
<dbReference type="AlphaFoldDB" id="A0A7V3REX8"/>
<dbReference type="GO" id="GO:0097367">
    <property type="term" value="F:carbohydrate derivative binding"/>
    <property type="evidence" value="ECO:0007669"/>
    <property type="project" value="InterPro"/>
</dbReference>
<reference evidence="3" key="1">
    <citation type="journal article" date="2020" name="mSystems">
        <title>Genome- and Community-Level Interaction Insights into Carbon Utilization and Element Cycling Functions of Hydrothermarchaeota in Hydrothermal Sediment.</title>
        <authorList>
            <person name="Zhou Z."/>
            <person name="Liu Y."/>
            <person name="Xu W."/>
            <person name="Pan J."/>
            <person name="Luo Z.H."/>
            <person name="Li M."/>
        </authorList>
    </citation>
    <scope>NUCLEOTIDE SEQUENCE [LARGE SCALE GENOMIC DNA]</scope>
    <source>
        <strain evidence="3">SpSt-966</strain>
    </source>
</reference>
<protein>
    <submittedName>
        <fullName evidence="3">SIS domain-containing protein</fullName>
    </submittedName>
</protein>
<dbReference type="InterPro" id="IPR046348">
    <property type="entry name" value="SIS_dom_sf"/>
</dbReference>
<sequence>MIDEIHETPNVMDRLVANESEKIKEIASELKRLSPSVIVATGRGTSDNACIYGQYLFGSELSIPVALALGSLYTHYKRPPTLKNGVVIGISQSGETEDVCEILKQSIEQKTFTIGITNNLNSTMAKLLKENTIFMNAGKEESVAATKTFNASITTIAMLVYSMKEKPFDVKELKDIYDYIFKKEMEIESIAQRYTFAKDIIVLGTGFNYSIALESALKLKETCYISAQGLSSVDFVHGPMAILDPNIPVIIFAPDDSTLDLSLKVIEKIKNTGSHIFVLSDNDKALEKGDLSFKLKKTRKEFYPFEIVLFAQIFAYNLSISKGLNPDLPRFLSKISKV</sequence>
<keyword evidence="1" id="KW-0677">Repeat</keyword>
<dbReference type="InterPro" id="IPR035466">
    <property type="entry name" value="GlmS/AgaS_SIS"/>
</dbReference>
<dbReference type="Pfam" id="PF01380">
    <property type="entry name" value="SIS"/>
    <property type="match status" value="2"/>
</dbReference>
<dbReference type="Gene3D" id="3.40.50.10490">
    <property type="entry name" value="Glucose-6-phosphate isomerase like protein, domain 1"/>
    <property type="match status" value="2"/>
</dbReference>
<dbReference type="EMBL" id="DTPE01000176">
    <property type="protein sequence ID" value="HGE75329.1"/>
    <property type="molecule type" value="Genomic_DNA"/>
</dbReference>
<comment type="caution">
    <text evidence="3">The sequence shown here is derived from an EMBL/GenBank/DDBJ whole genome shotgun (WGS) entry which is preliminary data.</text>
</comment>